<evidence type="ECO:0000259" key="7">
    <source>
        <dbReference type="Pfam" id="PF00892"/>
    </source>
</evidence>
<comment type="subcellular location">
    <subcellularLocation>
        <location evidence="1">Membrane</location>
        <topology evidence="1">Multi-pass membrane protein</topology>
    </subcellularLocation>
</comment>
<feature type="transmembrane region" description="Helical" evidence="6">
    <location>
        <begin position="223"/>
        <end position="245"/>
    </location>
</feature>
<feature type="transmembrane region" description="Helical" evidence="6">
    <location>
        <begin position="134"/>
        <end position="155"/>
    </location>
</feature>
<dbReference type="GO" id="GO:0016020">
    <property type="term" value="C:membrane"/>
    <property type="evidence" value="ECO:0007669"/>
    <property type="project" value="UniProtKB-SubCell"/>
</dbReference>
<dbReference type="PANTHER" id="PTHR32322">
    <property type="entry name" value="INNER MEMBRANE TRANSPORTER"/>
    <property type="match status" value="1"/>
</dbReference>
<gene>
    <name evidence="8" type="ORF">F9817_22250</name>
</gene>
<evidence type="ECO:0000256" key="1">
    <source>
        <dbReference type="ARBA" id="ARBA00004141"/>
    </source>
</evidence>
<name>A0A7X4LPV8_9VIBR</name>
<feature type="domain" description="EamA" evidence="7">
    <location>
        <begin position="163"/>
        <end position="297"/>
    </location>
</feature>
<dbReference type="PANTHER" id="PTHR32322:SF2">
    <property type="entry name" value="EAMA DOMAIN-CONTAINING PROTEIN"/>
    <property type="match status" value="1"/>
</dbReference>
<keyword evidence="5 6" id="KW-0472">Membrane</keyword>
<sequence length="316" mass="33810">MRQLDKEAIMSSKLIGLIYVVLCFVLVGSSYPIAQQAMEEVPTWTFTSITFAIGFLFLLPITIKSEKTNWFKISLKDWGIVAILSLLGAVLYTVFLLYGLPSTSATTASVITSAAPAFVVVISTLFFREKLTFSVALSVILAIVSVVVISLPSGGNSGNTTALGLIFLLLSTLSNALNIVLAGKLQCSLKPMSMAAGVCLTGLVFSIPMTISELQNYSISSLTGNNIAIMIYYGVFVWAVPYMFFFKGVTKISSASAGICVSVVPVASMITAALFYDQSVTSVGLFATAIIILSIILSEVDITKFFKKRQPSTSSL</sequence>
<comment type="similarity">
    <text evidence="2">Belongs to the EamA transporter family.</text>
</comment>
<feature type="transmembrane region" description="Helical" evidence="6">
    <location>
        <begin position="75"/>
        <end position="100"/>
    </location>
</feature>
<feature type="domain" description="EamA" evidence="7">
    <location>
        <begin position="15"/>
        <end position="150"/>
    </location>
</feature>
<proteinExistence type="inferred from homology"/>
<feature type="transmembrane region" description="Helical" evidence="6">
    <location>
        <begin position="106"/>
        <end position="127"/>
    </location>
</feature>
<comment type="caution">
    <text evidence="8">The sequence shown here is derived from an EMBL/GenBank/DDBJ whole genome shotgun (WGS) entry which is preliminary data.</text>
</comment>
<evidence type="ECO:0000256" key="2">
    <source>
        <dbReference type="ARBA" id="ARBA00007362"/>
    </source>
</evidence>
<organism evidence="8 9">
    <name type="scientific">Vibrio eleionomae</name>
    <dbReference type="NCBI Taxonomy" id="2653505"/>
    <lineage>
        <taxon>Bacteria</taxon>
        <taxon>Pseudomonadati</taxon>
        <taxon>Pseudomonadota</taxon>
        <taxon>Gammaproteobacteria</taxon>
        <taxon>Vibrionales</taxon>
        <taxon>Vibrionaceae</taxon>
        <taxon>Vibrio</taxon>
    </lineage>
</organism>
<evidence type="ECO:0000256" key="6">
    <source>
        <dbReference type="SAM" id="Phobius"/>
    </source>
</evidence>
<evidence type="ECO:0000256" key="4">
    <source>
        <dbReference type="ARBA" id="ARBA00022989"/>
    </source>
</evidence>
<evidence type="ECO:0000313" key="8">
    <source>
        <dbReference type="EMBL" id="MZI95912.1"/>
    </source>
</evidence>
<dbReference type="EMBL" id="WEKT01000079">
    <property type="protein sequence ID" value="MZI95912.1"/>
    <property type="molecule type" value="Genomic_DNA"/>
</dbReference>
<dbReference type="AlphaFoldDB" id="A0A7X4LPV8"/>
<reference evidence="8 9" key="1">
    <citation type="submission" date="2019-10" db="EMBL/GenBank/DDBJ databases">
        <title>Vibrio sp. nov. isolated from a shrimp pond.</title>
        <authorList>
            <person name="Gomez-Gil B."/>
            <person name="Enciso-Ibarra J."/>
            <person name="Enciso-Ibarra K."/>
            <person name="Bolan-Mejia C."/>
        </authorList>
    </citation>
    <scope>NUCLEOTIDE SEQUENCE [LARGE SCALE GENOMIC DNA]</scope>
    <source>
        <strain evidence="8 9">CAIM 722</strain>
    </source>
</reference>
<evidence type="ECO:0000256" key="5">
    <source>
        <dbReference type="ARBA" id="ARBA00023136"/>
    </source>
</evidence>
<evidence type="ECO:0000256" key="3">
    <source>
        <dbReference type="ARBA" id="ARBA00022692"/>
    </source>
</evidence>
<dbReference type="InterPro" id="IPR037185">
    <property type="entry name" value="EmrE-like"/>
</dbReference>
<feature type="transmembrane region" description="Helical" evidence="6">
    <location>
        <begin position="282"/>
        <end position="300"/>
    </location>
</feature>
<keyword evidence="9" id="KW-1185">Reference proteome</keyword>
<evidence type="ECO:0000313" key="9">
    <source>
        <dbReference type="Proteomes" id="UP000462621"/>
    </source>
</evidence>
<dbReference type="InterPro" id="IPR050638">
    <property type="entry name" value="AA-Vitamin_Transporters"/>
</dbReference>
<feature type="transmembrane region" description="Helical" evidence="6">
    <location>
        <begin position="193"/>
        <end position="211"/>
    </location>
</feature>
<feature type="transmembrane region" description="Helical" evidence="6">
    <location>
        <begin position="257"/>
        <end position="276"/>
    </location>
</feature>
<feature type="transmembrane region" description="Helical" evidence="6">
    <location>
        <begin position="43"/>
        <end position="63"/>
    </location>
</feature>
<accession>A0A7X4LPV8</accession>
<feature type="transmembrane region" description="Helical" evidence="6">
    <location>
        <begin position="12"/>
        <end position="31"/>
    </location>
</feature>
<dbReference type="Pfam" id="PF00892">
    <property type="entry name" value="EamA"/>
    <property type="match status" value="2"/>
</dbReference>
<feature type="transmembrane region" description="Helical" evidence="6">
    <location>
        <begin position="161"/>
        <end position="181"/>
    </location>
</feature>
<dbReference type="Proteomes" id="UP000462621">
    <property type="component" value="Unassembled WGS sequence"/>
</dbReference>
<protein>
    <submittedName>
        <fullName evidence="8">EamA family transporter</fullName>
    </submittedName>
</protein>
<keyword evidence="3 6" id="KW-0812">Transmembrane</keyword>
<dbReference type="SUPFAM" id="SSF103481">
    <property type="entry name" value="Multidrug resistance efflux transporter EmrE"/>
    <property type="match status" value="2"/>
</dbReference>
<dbReference type="InterPro" id="IPR000620">
    <property type="entry name" value="EamA_dom"/>
</dbReference>
<keyword evidence="4 6" id="KW-1133">Transmembrane helix</keyword>